<dbReference type="HOGENOM" id="CLU_082099_0_1_6"/>
<dbReference type="AlphaFoldDB" id="R8B1R6"/>
<feature type="transmembrane region" description="Helical" evidence="5">
    <location>
        <begin position="20"/>
        <end position="37"/>
    </location>
</feature>
<feature type="transmembrane region" description="Helical" evidence="5">
    <location>
        <begin position="105"/>
        <end position="128"/>
    </location>
</feature>
<evidence type="ECO:0000256" key="2">
    <source>
        <dbReference type="ARBA" id="ARBA00022692"/>
    </source>
</evidence>
<evidence type="ECO:0000313" key="7">
    <source>
        <dbReference type="Proteomes" id="UP000016540"/>
    </source>
</evidence>
<dbReference type="PATRIC" id="fig|1318628.3.peg.1450"/>
<sequence>MTELFDRVQGLGAHLSDSPFLAIALTITTYFFGTRIFEKLERPVWCPPVVLSALLVAGALVLLSVDYVDYQKGAGWLTVLLGPATVALAVPLAQQIHHIRALWRPILITVPVAATLAVVYSVALAWWLGATPEVMASLAPKSVTAPIAIGITEQIGGSVALMMGGLLITGVMATLFVDLLVPRLGVDDERIIGFVLGVNAHAIGTVRAFEISHTAGAFASLGMGLTGVFTAICLPFAVEFLGGGIFNG</sequence>
<dbReference type="OrthoDB" id="9811701at2"/>
<dbReference type="PANTHER" id="PTHR30249:SF0">
    <property type="entry name" value="PLASTIDAL GLYCOLATE_GLYCERATE TRANSLOCATOR 1, CHLOROPLASTIC"/>
    <property type="match status" value="1"/>
</dbReference>
<dbReference type="STRING" id="1318628.MARLIPOL_07244"/>
<name>R8B1R6_9GAMM</name>
<feature type="transmembrane region" description="Helical" evidence="5">
    <location>
        <begin position="74"/>
        <end position="93"/>
    </location>
</feature>
<evidence type="ECO:0000256" key="5">
    <source>
        <dbReference type="SAM" id="Phobius"/>
    </source>
</evidence>
<accession>R8B1R6</accession>
<dbReference type="Pfam" id="PF04172">
    <property type="entry name" value="LrgB"/>
    <property type="match status" value="1"/>
</dbReference>
<dbReference type="RefSeq" id="WP_012137454.1">
    <property type="nucleotide sequence ID" value="NZ_KE007317.1"/>
</dbReference>
<evidence type="ECO:0000313" key="6">
    <source>
        <dbReference type="EMBL" id="EON92528.1"/>
    </source>
</evidence>
<dbReference type="InterPro" id="IPR007300">
    <property type="entry name" value="CidB/LrgB"/>
</dbReference>
<feature type="transmembrane region" description="Helical" evidence="5">
    <location>
        <begin position="49"/>
        <end position="68"/>
    </location>
</feature>
<keyword evidence="4 5" id="KW-0472">Membrane</keyword>
<proteinExistence type="predicted"/>
<protein>
    <submittedName>
        <fullName evidence="6">LrgB family protein</fullName>
    </submittedName>
</protein>
<dbReference type="PANTHER" id="PTHR30249">
    <property type="entry name" value="PUTATIVE SEROTONIN TRANSPORTER"/>
    <property type="match status" value="1"/>
</dbReference>
<feature type="transmembrane region" description="Helical" evidence="5">
    <location>
        <begin position="215"/>
        <end position="238"/>
    </location>
</feature>
<dbReference type="EMBL" id="ASAD01000010">
    <property type="protein sequence ID" value="EON92528.1"/>
    <property type="molecule type" value="Genomic_DNA"/>
</dbReference>
<dbReference type="eggNOG" id="COG1346">
    <property type="taxonomic scope" value="Bacteria"/>
</dbReference>
<evidence type="ECO:0000256" key="3">
    <source>
        <dbReference type="ARBA" id="ARBA00022989"/>
    </source>
</evidence>
<feature type="transmembrane region" description="Helical" evidence="5">
    <location>
        <begin position="159"/>
        <end position="179"/>
    </location>
</feature>
<evidence type="ECO:0000256" key="4">
    <source>
        <dbReference type="ARBA" id="ARBA00023136"/>
    </source>
</evidence>
<dbReference type="GO" id="GO:0016020">
    <property type="term" value="C:membrane"/>
    <property type="evidence" value="ECO:0007669"/>
    <property type="project" value="UniProtKB-SubCell"/>
</dbReference>
<comment type="caution">
    <text evidence="6">The sequence shown here is derived from an EMBL/GenBank/DDBJ whole genome shotgun (WGS) entry which is preliminary data.</text>
</comment>
<evidence type="ECO:0000256" key="1">
    <source>
        <dbReference type="ARBA" id="ARBA00004141"/>
    </source>
</evidence>
<comment type="subcellular location">
    <subcellularLocation>
        <location evidence="1">Membrane</location>
        <topology evidence="1">Multi-pass membrane protein</topology>
    </subcellularLocation>
</comment>
<keyword evidence="2 5" id="KW-0812">Transmembrane</keyword>
<keyword evidence="3 5" id="KW-1133">Transmembrane helix</keyword>
<dbReference type="Proteomes" id="UP000016540">
    <property type="component" value="Unassembled WGS sequence"/>
</dbReference>
<gene>
    <name evidence="6" type="ORF">MARLIPOL_07244</name>
</gene>
<reference evidence="6 7" key="1">
    <citation type="journal article" date="2013" name="Genome Announc.">
        <title>Draft Genome Sequence of the Moderately Halophilic Bacterium Marinobacter lipolyticus Strain SM19.</title>
        <authorList>
            <person name="Papke R.T."/>
            <person name="de la Haba R.R."/>
            <person name="Infante-Dominguez C."/>
            <person name="Perez D."/>
            <person name="Sanchez-Porro C."/>
            <person name="Lapierre P."/>
            <person name="Ventosa A."/>
        </authorList>
    </citation>
    <scope>NUCLEOTIDE SEQUENCE [LARGE SCALE GENOMIC DNA]</scope>
    <source>
        <strain evidence="6 7">SM19</strain>
    </source>
</reference>
<organism evidence="6 7">
    <name type="scientific">Marinobacter lipolyticus SM19</name>
    <dbReference type="NCBI Taxonomy" id="1318628"/>
    <lineage>
        <taxon>Bacteria</taxon>
        <taxon>Pseudomonadati</taxon>
        <taxon>Pseudomonadota</taxon>
        <taxon>Gammaproteobacteria</taxon>
        <taxon>Pseudomonadales</taxon>
        <taxon>Marinobacteraceae</taxon>
        <taxon>Marinobacter</taxon>
    </lineage>
</organism>
<keyword evidence="7" id="KW-1185">Reference proteome</keyword>